<name>A0A0C3GN09_PILCF</name>
<dbReference type="OrthoDB" id="2943593at2759"/>
<feature type="compositionally biased region" description="Low complexity" evidence="1">
    <location>
        <begin position="70"/>
        <end position="82"/>
    </location>
</feature>
<evidence type="ECO:0000313" key="2">
    <source>
        <dbReference type="EMBL" id="KIM91911.1"/>
    </source>
</evidence>
<feature type="region of interest" description="Disordered" evidence="1">
    <location>
        <begin position="563"/>
        <end position="584"/>
    </location>
</feature>
<feature type="region of interest" description="Disordered" evidence="1">
    <location>
        <begin position="204"/>
        <end position="245"/>
    </location>
</feature>
<dbReference type="InParanoid" id="A0A0C3GN09"/>
<accession>A0A0C3GN09</accession>
<feature type="compositionally biased region" description="Polar residues" evidence="1">
    <location>
        <begin position="563"/>
        <end position="574"/>
    </location>
</feature>
<feature type="compositionally biased region" description="Basic and acidic residues" evidence="1">
    <location>
        <begin position="205"/>
        <end position="236"/>
    </location>
</feature>
<sequence>MFASPEDFLPKPKRDSSKRMARVYEQDPRSKSLTALPTVPLNFPVSEESSRGYLSSRRPSKVLLHFSPSFHSPDLSSSCSNSPTFYSPITPDANEPATSSPGVHMASTNDSPMPRYPRAHPSIPSLRASAREKATIAIRRATTTFDLPATFDLFDSSLPYLAPHSPPVNRSSGKTVTAQLSRAGSGKERRYGLDFQQAGLLAHKNISDDAPTDRRRDSFLPSIHTRDEDAHMDESATRTLSSTSSSSLYTSELDFEFPQPPLSPDLGAYKDCPMFTEEETCQVKKILRKRWGATNAVEPSPPIAAAAVKTQTPFSSVPSFLPVSTDCAESLTNRSWTKCWDGRAFGDFSWEAYDSSDNTDDNENEGTHDILEKIGLSNPIEDSGRTVSSGRADRATPVLGLPGSMLNVRRPVEGDLDDVSVVLTALRSSMLLDYLAEQEKCTDDDVDRDQALCEEMRMRMESKKYPPVVQISRVQEDPIVLPAILARCLQSRSLSSSSPALPCLKTPARKPVPALRTPKPSGDFGEARIASPYIPGAKHMTDLHSSRTSAFERLESSISKLQMHSPRLPQQSRSYAPPVPPKDNVGIYSRNFSRRSGVAKKKLTLISPPMGRFAPELQVNSSTPILHAGSKNNCIDKHFHVRSPSAPASVMNVAMKPRLALAFSVHEKRPDALHNDLLRRDVLPSLSTDKANAEGFRSFMDMTPEQKPRHTHTRSRSSMASAAFHAEKARKLLARASSSIASWGKGLGWTSSRKG</sequence>
<feature type="region of interest" description="Disordered" evidence="1">
    <location>
        <begin position="70"/>
        <end position="126"/>
    </location>
</feature>
<feature type="region of interest" description="Disordered" evidence="1">
    <location>
        <begin position="1"/>
        <end position="35"/>
    </location>
</feature>
<dbReference type="Proteomes" id="UP000054166">
    <property type="component" value="Unassembled WGS sequence"/>
</dbReference>
<proteinExistence type="predicted"/>
<gene>
    <name evidence="2" type="ORF">PILCRDRAFT_103988</name>
</gene>
<keyword evidence="3" id="KW-1185">Reference proteome</keyword>
<evidence type="ECO:0000256" key="1">
    <source>
        <dbReference type="SAM" id="MobiDB-lite"/>
    </source>
</evidence>
<evidence type="ECO:0000313" key="3">
    <source>
        <dbReference type="Proteomes" id="UP000054166"/>
    </source>
</evidence>
<reference evidence="3" key="2">
    <citation type="submission" date="2015-01" db="EMBL/GenBank/DDBJ databases">
        <title>Evolutionary Origins and Diversification of the Mycorrhizal Mutualists.</title>
        <authorList>
            <consortium name="DOE Joint Genome Institute"/>
            <consortium name="Mycorrhizal Genomics Consortium"/>
            <person name="Kohler A."/>
            <person name="Kuo A."/>
            <person name="Nagy L.G."/>
            <person name="Floudas D."/>
            <person name="Copeland A."/>
            <person name="Barry K.W."/>
            <person name="Cichocki N."/>
            <person name="Veneault-Fourrey C."/>
            <person name="LaButti K."/>
            <person name="Lindquist E.A."/>
            <person name="Lipzen A."/>
            <person name="Lundell T."/>
            <person name="Morin E."/>
            <person name="Murat C."/>
            <person name="Riley R."/>
            <person name="Ohm R."/>
            <person name="Sun H."/>
            <person name="Tunlid A."/>
            <person name="Henrissat B."/>
            <person name="Grigoriev I.V."/>
            <person name="Hibbett D.S."/>
            <person name="Martin F."/>
        </authorList>
    </citation>
    <scope>NUCLEOTIDE SEQUENCE [LARGE SCALE GENOMIC DNA]</scope>
    <source>
        <strain evidence="3">F 1598</strain>
    </source>
</reference>
<feature type="compositionally biased region" description="Polar residues" evidence="1">
    <location>
        <begin position="96"/>
        <end position="111"/>
    </location>
</feature>
<protein>
    <submittedName>
        <fullName evidence="2">Uncharacterized protein</fullName>
    </submittedName>
</protein>
<organism evidence="2 3">
    <name type="scientific">Piloderma croceum (strain F 1598)</name>
    <dbReference type="NCBI Taxonomy" id="765440"/>
    <lineage>
        <taxon>Eukaryota</taxon>
        <taxon>Fungi</taxon>
        <taxon>Dikarya</taxon>
        <taxon>Basidiomycota</taxon>
        <taxon>Agaricomycotina</taxon>
        <taxon>Agaricomycetes</taxon>
        <taxon>Agaricomycetidae</taxon>
        <taxon>Atheliales</taxon>
        <taxon>Atheliaceae</taxon>
        <taxon>Piloderma</taxon>
    </lineage>
</organism>
<reference evidence="2 3" key="1">
    <citation type="submission" date="2014-04" db="EMBL/GenBank/DDBJ databases">
        <authorList>
            <consortium name="DOE Joint Genome Institute"/>
            <person name="Kuo A."/>
            <person name="Tarkka M."/>
            <person name="Buscot F."/>
            <person name="Kohler A."/>
            <person name="Nagy L.G."/>
            <person name="Floudas D."/>
            <person name="Copeland A."/>
            <person name="Barry K.W."/>
            <person name="Cichocki N."/>
            <person name="Veneault-Fourrey C."/>
            <person name="LaButti K."/>
            <person name="Lindquist E.A."/>
            <person name="Lipzen A."/>
            <person name="Lundell T."/>
            <person name="Morin E."/>
            <person name="Murat C."/>
            <person name="Sun H."/>
            <person name="Tunlid A."/>
            <person name="Henrissat B."/>
            <person name="Grigoriev I.V."/>
            <person name="Hibbett D.S."/>
            <person name="Martin F."/>
            <person name="Nordberg H.P."/>
            <person name="Cantor M.N."/>
            <person name="Hua S.X."/>
        </authorList>
    </citation>
    <scope>NUCLEOTIDE SEQUENCE [LARGE SCALE GENOMIC DNA]</scope>
    <source>
        <strain evidence="2 3">F 1598</strain>
    </source>
</reference>
<dbReference type="EMBL" id="KN832970">
    <property type="protein sequence ID" value="KIM91911.1"/>
    <property type="molecule type" value="Genomic_DNA"/>
</dbReference>
<dbReference type="HOGENOM" id="CLU_368852_0_0_1"/>
<feature type="compositionally biased region" description="Basic and acidic residues" evidence="1">
    <location>
        <begin position="8"/>
        <end position="30"/>
    </location>
</feature>
<dbReference type="AlphaFoldDB" id="A0A0C3GN09"/>